<keyword evidence="2" id="KW-1003">Cell membrane</keyword>
<evidence type="ECO:0000256" key="4">
    <source>
        <dbReference type="ARBA" id="ARBA00022989"/>
    </source>
</evidence>
<dbReference type="PANTHER" id="PTHR35402">
    <property type="entry name" value="INTEGRAL MEMBRANE PROTEIN-RELATED"/>
    <property type="match status" value="1"/>
</dbReference>
<dbReference type="InterPro" id="IPR056569">
    <property type="entry name" value="ArlJ-like"/>
</dbReference>
<sequence length="314" mass="34821">MEIIKKYEKYLATAKIPLNTISYVILCLVASFLLALATGLILSSLKPLFLNLSDIYLSAKTVLPILVFIVALDISLSYPYLRTISRIEEIETHLPDALKQMANVLKAGGTYELALREASLAEYGALKEELQLSLRKLEEGENFENALKSISQNVDSKLVKRTINIIIDSIKAGAGLASVLEDIAEDAREAKRTHTERKTRTLMQTMFIFATAAFVAPYIFGVVASLIKVFVFSAKGFSTSASIIEESIEAGKCISTMLEFYIFVEILASSAMISLMRENKIQKTLFYFPILLLVAFLIYFAARIITTNMLLGGL</sequence>
<feature type="transmembrane region" description="Helical" evidence="6">
    <location>
        <begin position="62"/>
        <end position="81"/>
    </location>
</feature>
<name>A0A497JI45_9ARCH</name>
<dbReference type="PANTHER" id="PTHR35402:SF1">
    <property type="entry name" value="TYPE II SECRETION SYSTEM PROTEIN GSPF DOMAIN-CONTAINING PROTEIN"/>
    <property type="match status" value="1"/>
</dbReference>
<feature type="transmembrane region" description="Helical" evidence="6">
    <location>
        <begin position="207"/>
        <end position="234"/>
    </location>
</feature>
<dbReference type="GO" id="GO:0005886">
    <property type="term" value="C:plasma membrane"/>
    <property type="evidence" value="ECO:0007669"/>
    <property type="project" value="UniProtKB-SubCell"/>
</dbReference>
<dbReference type="AlphaFoldDB" id="A0A497JI45"/>
<reference evidence="8 9" key="1">
    <citation type="submission" date="2018-06" db="EMBL/GenBank/DDBJ databases">
        <title>Extensive metabolic versatility and redundancy in microbially diverse, dynamic hydrothermal sediments.</title>
        <authorList>
            <person name="Dombrowski N."/>
            <person name="Teske A."/>
            <person name="Baker B.J."/>
        </authorList>
    </citation>
    <scope>NUCLEOTIDE SEQUENCE [LARGE SCALE GENOMIC DNA]</scope>
    <source>
        <strain evidence="8">B51_G17</strain>
    </source>
</reference>
<comment type="caution">
    <text evidence="8">The sequence shown here is derived from an EMBL/GenBank/DDBJ whole genome shotgun (WGS) entry which is preliminary data.</text>
</comment>
<dbReference type="Pfam" id="PF00482">
    <property type="entry name" value="T2SSF"/>
    <property type="match status" value="1"/>
</dbReference>
<dbReference type="Gene3D" id="1.20.81.30">
    <property type="entry name" value="Type II secretion system (T2SS), domain F"/>
    <property type="match status" value="1"/>
</dbReference>
<evidence type="ECO:0000256" key="3">
    <source>
        <dbReference type="ARBA" id="ARBA00022692"/>
    </source>
</evidence>
<keyword evidence="4 6" id="KW-1133">Transmembrane helix</keyword>
<feature type="transmembrane region" description="Helical" evidence="6">
    <location>
        <begin position="21"/>
        <end position="42"/>
    </location>
</feature>
<dbReference type="InterPro" id="IPR018076">
    <property type="entry name" value="T2SS_GspF_dom"/>
</dbReference>
<dbReference type="EMBL" id="QMWP01000009">
    <property type="protein sequence ID" value="RLG71120.1"/>
    <property type="molecule type" value="Genomic_DNA"/>
</dbReference>
<keyword evidence="5 6" id="KW-0472">Membrane</keyword>
<accession>A0A497JI45</accession>
<gene>
    <name evidence="8" type="ORF">DRO04_00465</name>
</gene>
<comment type="subcellular location">
    <subcellularLocation>
        <location evidence="1">Cell membrane</location>
        <topology evidence="1">Multi-pass membrane protein</topology>
    </subcellularLocation>
</comment>
<dbReference type="InterPro" id="IPR042094">
    <property type="entry name" value="T2SS_GspF_sf"/>
</dbReference>
<evidence type="ECO:0000256" key="1">
    <source>
        <dbReference type="ARBA" id="ARBA00004651"/>
    </source>
</evidence>
<evidence type="ECO:0000256" key="5">
    <source>
        <dbReference type="ARBA" id="ARBA00023136"/>
    </source>
</evidence>
<proteinExistence type="predicted"/>
<feature type="transmembrane region" description="Helical" evidence="6">
    <location>
        <begin position="285"/>
        <end position="305"/>
    </location>
</feature>
<evidence type="ECO:0000313" key="9">
    <source>
        <dbReference type="Proteomes" id="UP000278031"/>
    </source>
</evidence>
<keyword evidence="3 6" id="KW-0812">Transmembrane</keyword>
<evidence type="ECO:0000259" key="7">
    <source>
        <dbReference type="Pfam" id="PF00482"/>
    </source>
</evidence>
<feature type="transmembrane region" description="Helical" evidence="6">
    <location>
        <begin position="254"/>
        <end position="273"/>
    </location>
</feature>
<feature type="domain" description="Type II secretion system protein GspF" evidence="7">
    <location>
        <begin position="98"/>
        <end position="223"/>
    </location>
</feature>
<dbReference type="Proteomes" id="UP000278031">
    <property type="component" value="Unassembled WGS sequence"/>
</dbReference>
<evidence type="ECO:0000256" key="2">
    <source>
        <dbReference type="ARBA" id="ARBA00022475"/>
    </source>
</evidence>
<evidence type="ECO:0000313" key="8">
    <source>
        <dbReference type="EMBL" id="RLG71120.1"/>
    </source>
</evidence>
<evidence type="ECO:0000256" key="6">
    <source>
        <dbReference type="SAM" id="Phobius"/>
    </source>
</evidence>
<protein>
    <recommendedName>
        <fullName evidence="7">Type II secretion system protein GspF domain-containing protein</fullName>
    </recommendedName>
</protein>
<organism evidence="8 9">
    <name type="scientific">Candidatus Iainarchaeum sp</name>
    <dbReference type="NCBI Taxonomy" id="3101447"/>
    <lineage>
        <taxon>Archaea</taxon>
        <taxon>Candidatus Iainarchaeota</taxon>
        <taxon>Candidatus Iainarchaeia</taxon>
        <taxon>Candidatus Iainarchaeales</taxon>
        <taxon>Candidatus Iainarchaeaceae</taxon>
        <taxon>Candidatus Iainarchaeum</taxon>
    </lineage>
</organism>